<evidence type="ECO:0000256" key="1">
    <source>
        <dbReference type="SAM" id="MobiDB-lite"/>
    </source>
</evidence>
<dbReference type="EMBL" id="OX365700">
    <property type="protein sequence ID" value="CAI4031193.1"/>
    <property type="molecule type" value="Genomic_DNA"/>
</dbReference>
<feature type="compositionally biased region" description="Basic residues" evidence="1">
    <location>
        <begin position="1"/>
        <end position="17"/>
    </location>
</feature>
<evidence type="ECO:0000313" key="3">
    <source>
        <dbReference type="Proteomes" id="UP001179121"/>
    </source>
</evidence>
<dbReference type="RefSeq" id="WP_289268139.1">
    <property type="nucleotide sequence ID" value="NZ_OX365700.1"/>
</dbReference>
<feature type="region of interest" description="Disordered" evidence="1">
    <location>
        <begin position="1"/>
        <end position="21"/>
    </location>
</feature>
<dbReference type="KEGG" id="nti:DNFV4_01621"/>
<keyword evidence="3" id="KW-1185">Reference proteome</keyword>
<dbReference type="AlphaFoldDB" id="A0AA86MY42"/>
<name>A0AA86MY42_9BACT</name>
<gene>
    <name evidence="2" type="ORF">DNFV4_01621</name>
</gene>
<organism evidence="2 3">
    <name type="scientific">Nitrospira tepida</name>
    <dbReference type="NCBI Taxonomy" id="2973512"/>
    <lineage>
        <taxon>Bacteria</taxon>
        <taxon>Pseudomonadati</taxon>
        <taxon>Nitrospirota</taxon>
        <taxon>Nitrospiria</taxon>
        <taxon>Nitrospirales</taxon>
        <taxon>Nitrospiraceae</taxon>
        <taxon>Nitrospira</taxon>
    </lineage>
</organism>
<reference evidence="2" key="1">
    <citation type="submission" date="2022-10" db="EMBL/GenBank/DDBJ databases">
        <authorList>
            <person name="Koch H."/>
        </authorList>
    </citation>
    <scope>NUCLEOTIDE SEQUENCE</scope>
    <source>
        <strain evidence="2">DNF</strain>
    </source>
</reference>
<accession>A0AA86MY42</accession>
<protein>
    <submittedName>
        <fullName evidence="2">Uncharacterized protein</fullName>
    </submittedName>
</protein>
<sequence length="106" mass="11951">MRFEKGRRKTGGRKRGTPNKGTIEMKSFALGLLEDPEYQTRLRARILSGKAPHMEVLLHHYTYGKPKTTLEARQVTIIVDRSCKDIVEAQATALEDHSTRDGSGQL</sequence>
<proteinExistence type="predicted"/>
<dbReference type="Proteomes" id="UP001179121">
    <property type="component" value="Chromosome"/>
</dbReference>
<evidence type="ECO:0000313" key="2">
    <source>
        <dbReference type="EMBL" id="CAI4031193.1"/>
    </source>
</evidence>